<accession>A0A841KNQ9</accession>
<evidence type="ECO:0000313" key="1">
    <source>
        <dbReference type="EMBL" id="MBB6215434.1"/>
    </source>
</evidence>
<protein>
    <submittedName>
        <fullName evidence="1">5,10-methenyltetrahydromethanopterin hydrogenase</fullName>
    </submittedName>
</protein>
<evidence type="ECO:0000313" key="2">
    <source>
        <dbReference type="Proteomes" id="UP000579281"/>
    </source>
</evidence>
<dbReference type="EMBL" id="JACHEN010000007">
    <property type="protein sequence ID" value="MBB6215434.1"/>
    <property type="molecule type" value="Genomic_DNA"/>
</dbReference>
<dbReference type="AlphaFoldDB" id="A0A841KNQ9"/>
<keyword evidence="2" id="KW-1185">Reference proteome</keyword>
<sequence>MKKGLMFVAAGVVALGVITTSAGYANSINEIQKPIAITTTQSIDAKENIVDRMTNMMKQNGFGNMAEAMEKRDYKAMDDFMNNMTDEDYNDMIEMMKGNGYEGMARMMESMDKDAMIQMHNSMGGAQHMMNGGMMGQY</sequence>
<comment type="caution">
    <text evidence="1">The sequence shown here is derived from an EMBL/GenBank/DDBJ whole genome shotgun (WGS) entry which is preliminary data.</text>
</comment>
<gene>
    <name evidence="1" type="ORF">HNQ80_001523</name>
</gene>
<name>A0A841KNQ9_9FIRM</name>
<proteinExistence type="predicted"/>
<dbReference type="RefSeq" id="WP_184309728.1">
    <property type="nucleotide sequence ID" value="NZ_JACHEN010000007.1"/>
</dbReference>
<dbReference type="Proteomes" id="UP000579281">
    <property type="component" value="Unassembled WGS sequence"/>
</dbReference>
<reference evidence="1 2" key="1">
    <citation type="submission" date="2020-08" db="EMBL/GenBank/DDBJ databases">
        <title>Genomic Encyclopedia of Type Strains, Phase IV (KMG-IV): sequencing the most valuable type-strain genomes for metagenomic binning, comparative biology and taxonomic classification.</title>
        <authorList>
            <person name="Goeker M."/>
        </authorList>
    </citation>
    <scope>NUCLEOTIDE SEQUENCE [LARGE SCALE GENOMIC DNA]</scope>
    <source>
        <strain evidence="1 2">DSM 103526</strain>
    </source>
</reference>
<organism evidence="1 2">
    <name type="scientific">Anaerosolibacter carboniphilus</name>
    <dbReference type="NCBI Taxonomy" id="1417629"/>
    <lineage>
        <taxon>Bacteria</taxon>
        <taxon>Bacillati</taxon>
        <taxon>Bacillota</taxon>
        <taxon>Clostridia</taxon>
        <taxon>Peptostreptococcales</taxon>
        <taxon>Thermotaleaceae</taxon>
        <taxon>Anaerosolibacter</taxon>
    </lineage>
</organism>